<reference evidence="7 8" key="1">
    <citation type="submission" date="2019-03" db="EMBL/GenBank/DDBJ databases">
        <title>Genomic Encyclopedia of Type Strains, Phase III (KMG-III): the genomes of soil and plant-associated and newly described type strains.</title>
        <authorList>
            <person name="Whitman W."/>
        </authorList>
    </citation>
    <scope>NUCLEOTIDE SEQUENCE [LARGE SCALE GENOMIC DNA]</scope>
    <source>
        <strain evidence="7 8">CGMCC 1.7660</strain>
    </source>
</reference>
<dbReference type="Gene3D" id="3.40.350.10">
    <property type="entry name" value="Creatinase/prolidase N-terminal domain"/>
    <property type="match status" value="2"/>
</dbReference>
<name>A0A4R6WIY8_9PROT</name>
<gene>
    <name evidence="7" type="ORF">A8950_3525</name>
</gene>
<protein>
    <submittedName>
        <fullName evidence="7">Xaa-Pro aminopeptidase</fullName>
    </submittedName>
</protein>
<comment type="caution">
    <text evidence="7">The sequence shown here is derived from an EMBL/GenBank/DDBJ whole genome shotgun (WGS) entry which is preliminary data.</text>
</comment>
<sequence>MVNLGFDMATSPDSGCREAYQGDDALAVMLKKHQAHVNLTMLADLMPGVAAAPVDERPDAWIDLVAENPSPALVAQLRAYRQHWLAGQPAAAQPPIAARLQRLRAELAAQGLDGFVIGRADDHQGEYVPRAAERLQFVSGFTGSAGMALILKDRAAIFVDGRYTIQVKEQVDPSLYIYRHLVTEPVEAYIGEAMIAGQKLGFDPRLFTHDQAQRFRAAGTKIGVDLMAVVRNPVDAVWDGRPAEPLSAMLPHDIAYAGEAAGDKRRRLAARLKQEGRKAAVISAPDSLCWLLNVRGADVPRTPFALGYAILHDDARVDLFIDRRKLPPRTIAHLGNEVAIAQPDSFADALQALGGAGAAIATDAATTSAWIHDRLAQAGAKVQPGECICALPKAAKNATEVEGARRAHARDGAAVTRYLAWLAGRAPKGGLREIEASDKLASLRHPADLFRNLSFDSISAAGPNGAIPHYHAMPETQREIPLNSLYLIDSGGQYLDGTTDITRTVAIGTPTPEMKQCFTRVLKGHIALATARFPKGTTGSALDALARRPLWDAGLDYDHGTGHGVGSYLSVHEGPQRISKMPNRVALEPGMIISNEPGYYKEGEFGIRIENLVVVQPSAQHPNMLEFETLTLAPIDRNAIEKSLLTPDEIAWLNAYHARVREVIGPQLDGADKDWLIEATRAI</sequence>
<keyword evidence="7" id="KW-0645">Protease</keyword>
<dbReference type="Pfam" id="PF01321">
    <property type="entry name" value="Creatinase_N"/>
    <property type="match status" value="1"/>
</dbReference>
<dbReference type="GO" id="GO:0070006">
    <property type="term" value="F:metalloaminopeptidase activity"/>
    <property type="evidence" value="ECO:0007669"/>
    <property type="project" value="InterPro"/>
</dbReference>
<keyword evidence="7" id="KW-0031">Aminopeptidase</keyword>
<dbReference type="InterPro" id="IPR032416">
    <property type="entry name" value="Peptidase_M24_C"/>
</dbReference>
<dbReference type="PANTHER" id="PTHR43763">
    <property type="entry name" value="XAA-PRO AMINOPEPTIDASE 1"/>
    <property type="match status" value="1"/>
</dbReference>
<feature type="domain" description="Peptidase M24" evidence="4">
    <location>
        <begin position="403"/>
        <end position="616"/>
    </location>
</feature>
<proteinExistence type="inferred from homology"/>
<dbReference type="AlphaFoldDB" id="A0A4R6WIY8"/>
<dbReference type="Proteomes" id="UP000295783">
    <property type="component" value="Unassembled WGS sequence"/>
</dbReference>
<dbReference type="Pfam" id="PF16189">
    <property type="entry name" value="Creatinase_N_2"/>
    <property type="match status" value="1"/>
</dbReference>
<dbReference type="Gene3D" id="3.90.230.10">
    <property type="entry name" value="Creatinase/methionine aminopeptidase superfamily"/>
    <property type="match status" value="1"/>
</dbReference>
<dbReference type="FunFam" id="3.90.230.10:FF:000009">
    <property type="entry name" value="xaa-Pro aminopeptidase 2"/>
    <property type="match status" value="1"/>
</dbReference>
<dbReference type="GO" id="GO:0005737">
    <property type="term" value="C:cytoplasm"/>
    <property type="evidence" value="ECO:0007669"/>
    <property type="project" value="UniProtKB-ARBA"/>
</dbReference>
<dbReference type="InterPro" id="IPR036005">
    <property type="entry name" value="Creatinase/aminopeptidase-like"/>
</dbReference>
<dbReference type="Pfam" id="PF16188">
    <property type="entry name" value="Peptidase_M24_C"/>
    <property type="match status" value="1"/>
</dbReference>
<evidence type="ECO:0000259" key="4">
    <source>
        <dbReference type="Pfam" id="PF00557"/>
    </source>
</evidence>
<evidence type="ECO:0000259" key="5">
    <source>
        <dbReference type="Pfam" id="PF01321"/>
    </source>
</evidence>
<dbReference type="SUPFAM" id="SSF55920">
    <property type="entry name" value="Creatinase/aminopeptidase"/>
    <property type="match status" value="1"/>
</dbReference>
<feature type="domain" description="Peptidase M24 C-terminal" evidence="6">
    <location>
        <begin position="624"/>
        <end position="683"/>
    </location>
</feature>
<dbReference type="SUPFAM" id="SSF53092">
    <property type="entry name" value="Creatinase/prolidase N-terminal domain"/>
    <property type="match status" value="2"/>
</dbReference>
<evidence type="ECO:0000256" key="3">
    <source>
        <dbReference type="ARBA" id="ARBA00022801"/>
    </source>
</evidence>
<organism evidence="7 8">
    <name type="scientific">Dongia mobilis</name>
    <dbReference type="NCBI Taxonomy" id="578943"/>
    <lineage>
        <taxon>Bacteria</taxon>
        <taxon>Pseudomonadati</taxon>
        <taxon>Pseudomonadota</taxon>
        <taxon>Alphaproteobacteria</taxon>
        <taxon>Rhodospirillales</taxon>
        <taxon>Dongiaceae</taxon>
        <taxon>Dongia</taxon>
    </lineage>
</organism>
<dbReference type="InterPro" id="IPR050422">
    <property type="entry name" value="X-Pro_aminopeptidase_P"/>
</dbReference>
<accession>A0A4R6WIY8</accession>
<dbReference type="GO" id="GO:0046872">
    <property type="term" value="F:metal ion binding"/>
    <property type="evidence" value="ECO:0007669"/>
    <property type="project" value="UniProtKB-KW"/>
</dbReference>
<dbReference type="PANTHER" id="PTHR43763:SF6">
    <property type="entry name" value="XAA-PRO AMINOPEPTIDASE 1"/>
    <property type="match status" value="1"/>
</dbReference>
<dbReference type="InterPro" id="IPR029149">
    <property type="entry name" value="Creatin/AminoP/Spt16_N"/>
</dbReference>
<keyword evidence="8" id="KW-1185">Reference proteome</keyword>
<keyword evidence="3" id="KW-0378">Hydrolase</keyword>
<evidence type="ECO:0000256" key="1">
    <source>
        <dbReference type="ARBA" id="ARBA00008766"/>
    </source>
</evidence>
<dbReference type="InterPro" id="IPR033740">
    <property type="entry name" value="Pept_M24B"/>
</dbReference>
<dbReference type="CDD" id="cd01085">
    <property type="entry name" value="APP"/>
    <property type="match status" value="1"/>
</dbReference>
<feature type="domain" description="Creatinase N-terminal" evidence="5">
    <location>
        <begin position="99"/>
        <end position="219"/>
    </location>
</feature>
<evidence type="ECO:0000313" key="7">
    <source>
        <dbReference type="EMBL" id="TDQ78470.1"/>
    </source>
</evidence>
<comment type="similarity">
    <text evidence="1">Belongs to the peptidase M24B family.</text>
</comment>
<evidence type="ECO:0000256" key="2">
    <source>
        <dbReference type="ARBA" id="ARBA00022723"/>
    </source>
</evidence>
<evidence type="ECO:0000313" key="8">
    <source>
        <dbReference type="Proteomes" id="UP000295783"/>
    </source>
</evidence>
<dbReference type="InterPro" id="IPR000587">
    <property type="entry name" value="Creatinase_N"/>
</dbReference>
<dbReference type="EMBL" id="SNYW01000013">
    <property type="protein sequence ID" value="TDQ78470.1"/>
    <property type="molecule type" value="Genomic_DNA"/>
</dbReference>
<dbReference type="Pfam" id="PF00557">
    <property type="entry name" value="Peptidase_M24"/>
    <property type="match status" value="1"/>
</dbReference>
<evidence type="ECO:0000259" key="6">
    <source>
        <dbReference type="Pfam" id="PF16188"/>
    </source>
</evidence>
<keyword evidence="2" id="KW-0479">Metal-binding</keyword>
<dbReference type="InterPro" id="IPR000994">
    <property type="entry name" value="Pept_M24"/>
</dbReference>